<dbReference type="Proteomes" id="UP001209885">
    <property type="component" value="Unassembled WGS sequence"/>
</dbReference>
<gene>
    <name evidence="2" type="ORF">OO013_07785</name>
</gene>
<protein>
    <recommendedName>
        <fullName evidence="1">DUF6985 domain-containing protein</fullName>
    </recommendedName>
</protein>
<name>A0ABT3RQ73_9BACT</name>
<organism evidence="2 3">
    <name type="scientific">Mangrovivirga halotolerans</name>
    <dbReference type="NCBI Taxonomy" id="2993936"/>
    <lineage>
        <taxon>Bacteria</taxon>
        <taxon>Pseudomonadati</taxon>
        <taxon>Bacteroidota</taxon>
        <taxon>Cytophagia</taxon>
        <taxon>Cytophagales</taxon>
        <taxon>Mangrovivirgaceae</taxon>
        <taxon>Mangrovivirga</taxon>
    </lineage>
</organism>
<comment type="caution">
    <text evidence="2">The sequence shown here is derived from an EMBL/GenBank/DDBJ whole genome shotgun (WGS) entry which is preliminary data.</text>
</comment>
<proteinExistence type="predicted"/>
<evidence type="ECO:0000313" key="2">
    <source>
        <dbReference type="EMBL" id="MCX2743760.1"/>
    </source>
</evidence>
<dbReference type="Pfam" id="PF22481">
    <property type="entry name" value="DUF6985"/>
    <property type="match status" value="1"/>
</dbReference>
<dbReference type="InterPro" id="IPR054254">
    <property type="entry name" value="DUF6985"/>
</dbReference>
<feature type="domain" description="DUF6985" evidence="1">
    <location>
        <begin position="9"/>
        <end position="162"/>
    </location>
</feature>
<evidence type="ECO:0000313" key="3">
    <source>
        <dbReference type="Proteomes" id="UP001209885"/>
    </source>
</evidence>
<accession>A0ABT3RQ73</accession>
<dbReference type="EMBL" id="JAPFQN010000004">
    <property type="protein sequence ID" value="MCX2743760.1"/>
    <property type="molecule type" value="Genomic_DNA"/>
</dbReference>
<sequence>MKIVRSKILGEVTQDARFDDWWNSKPIRIPLIGAELNVVFMDFEPEQDESFIEEADSALSNFLKLGDDYKNQISGLIYDHFRDFCSMVGEEDIPDEMKGIDKSEIWKFISPSQIIITRRPYNEPDIFINMTCECKWEKEHGLQLVFKKGKALTRVSDQDGHLTKADAYNIPDSEDELLAKFEE</sequence>
<keyword evidence="3" id="KW-1185">Reference proteome</keyword>
<dbReference type="RefSeq" id="WP_266056167.1">
    <property type="nucleotide sequence ID" value="NZ_JAPFQN010000004.1"/>
</dbReference>
<evidence type="ECO:0000259" key="1">
    <source>
        <dbReference type="Pfam" id="PF22481"/>
    </source>
</evidence>
<reference evidence="2 3" key="1">
    <citation type="submission" date="2022-11" db="EMBL/GenBank/DDBJ databases">
        <title>The characterization of three novel Bacteroidetes species and genomic analysis of their roles in tidal elemental geochemical cycles.</title>
        <authorList>
            <person name="Ma K."/>
        </authorList>
    </citation>
    <scope>NUCLEOTIDE SEQUENCE [LARGE SCALE GENOMIC DNA]</scope>
    <source>
        <strain evidence="2 3">M17</strain>
    </source>
</reference>